<evidence type="ECO:0000313" key="4">
    <source>
        <dbReference type="Proteomes" id="UP001493153"/>
    </source>
</evidence>
<feature type="region of interest" description="Disordered" evidence="1">
    <location>
        <begin position="77"/>
        <end position="107"/>
    </location>
</feature>
<feature type="chain" id="PRO_5047432224" evidence="2">
    <location>
        <begin position="23"/>
        <end position="107"/>
    </location>
</feature>
<reference evidence="3 4" key="1">
    <citation type="submission" date="2020-09" db="EMBL/GenBank/DDBJ databases">
        <title>Genome sequences of Mycetohabitans spp.</title>
        <authorList>
            <person name="Carter M.E."/>
            <person name="Carpenter S.C.D."/>
            <person name="Bogdanove A.J."/>
        </authorList>
    </citation>
    <scope>NUCLEOTIDE SEQUENCE [LARGE SCALE GENOMIC DNA]</scope>
    <source>
        <strain evidence="3 4">B12</strain>
        <plasmid evidence="3 4">megaplasmid</plasmid>
    </source>
</reference>
<evidence type="ECO:0000256" key="2">
    <source>
        <dbReference type="SAM" id="SignalP"/>
    </source>
</evidence>
<name>A0ABZ2PUQ4_9BURK</name>
<sequence length="107" mass="11189">MKSIVYAAIAASIVATPLASFAQQKGPLTREQVRAELVQLEKAGYSPESADPYYPDNIHAAQARVDAQQSIAYTSAGSSMSGSVQSGAGRDNAARPANSVNSVYFGH</sequence>
<organism evidence="3 4">
    <name type="scientific">Mycetohabitans rhizoxinica</name>
    <dbReference type="NCBI Taxonomy" id="412963"/>
    <lineage>
        <taxon>Bacteria</taxon>
        <taxon>Pseudomonadati</taxon>
        <taxon>Pseudomonadota</taxon>
        <taxon>Betaproteobacteria</taxon>
        <taxon>Burkholderiales</taxon>
        <taxon>Burkholderiaceae</taxon>
        <taxon>Mycetohabitans</taxon>
    </lineage>
</organism>
<gene>
    <name evidence="3" type="ORF">IHE29_00670</name>
</gene>
<dbReference type="RefSeq" id="WP_013428417.1">
    <property type="nucleotide sequence ID" value="NZ_CP062172.1"/>
</dbReference>
<dbReference type="Pfam" id="PF13663">
    <property type="entry name" value="DUF4148"/>
    <property type="match status" value="1"/>
</dbReference>
<dbReference type="Proteomes" id="UP001493153">
    <property type="component" value="Plasmid megaplasmid"/>
</dbReference>
<geneLocation type="plasmid" evidence="3 4">
    <name>megaplasmid</name>
</geneLocation>
<evidence type="ECO:0000256" key="1">
    <source>
        <dbReference type="SAM" id="MobiDB-lite"/>
    </source>
</evidence>
<keyword evidence="2" id="KW-0732">Signal</keyword>
<proteinExistence type="predicted"/>
<accession>A0ABZ2PUQ4</accession>
<dbReference type="EMBL" id="CP062175">
    <property type="protein sequence ID" value="WXK37903.1"/>
    <property type="molecule type" value="Genomic_DNA"/>
</dbReference>
<dbReference type="InterPro" id="IPR025421">
    <property type="entry name" value="DUF4148"/>
</dbReference>
<evidence type="ECO:0000313" key="3">
    <source>
        <dbReference type="EMBL" id="WXK37903.1"/>
    </source>
</evidence>
<protein>
    <submittedName>
        <fullName evidence="3">DUF4148 domain-containing protein</fullName>
    </submittedName>
</protein>
<feature type="compositionally biased region" description="Polar residues" evidence="1">
    <location>
        <begin position="98"/>
        <end position="107"/>
    </location>
</feature>
<feature type="compositionally biased region" description="Low complexity" evidence="1">
    <location>
        <begin position="77"/>
        <end position="89"/>
    </location>
</feature>
<feature type="signal peptide" evidence="2">
    <location>
        <begin position="1"/>
        <end position="22"/>
    </location>
</feature>
<keyword evidence="3" id="KW-0614">Plasmid</keyword>
<keyword evidence="4" id="KW-1185">Reference proteome</keyword>